<evidence type="ECO:0000313" key="1">
    <source>
        <dbReference type="EMBL" id="JAI01116.1"/>
    </source>
</evidence>
<sequence>MPMPSSQLVRMFRISVYNENDIYNLFSRLQKLKSGCKLSFSNHI</sequence>
<dbReference type="AlphaFoldDB" id="A0A0E9XGZ8"/>
<organism evidence="1">
    <name type="scientific">Anguilla anguilla</name>
    <name type="common">European freshwater eel</name>
    <name type="synonym">Muraena anguilla</name>
    <dbReference type="NCBI Taxonomy" id="7936"/>
    <lineage>
        <taxon>Eukaryota</taxon>
        <taxon>Metazoa</taxon>
        <taxon>Chordata</taxon>
        <taxon>Craniata</taxon>
        <taxon>Vertebrata</taxon>
        <taxon>Euteleostomi</taxon>
        <taxon>Actinopterygii</taxon>
        <taxon>Neopterygii</taxon>
        <taxon>Teleostei</taxon>
        <taxon>Anguilliformes</taxon>
        <taxon>Anguillidae</taxon>
        <taxon>Anguilla</taxon>
    </lineage>
</organism>
<proteinExistence type="predicted"/>
<name>A0A0E9XGZ8_ANGAN</name>
<reference evidence="1" key="1">
    <citation type="submission" date="2014-11" db="EMBL/GenBank/DDBJ databases">
        <authorList>
            <person name="Amaro Gonzalez C."/>
        </authorList>
    </citation>
    <scope>NUCLEOTIDE SEQUENCE</scope>
</reference>
<protein>
    <submittedName>
        <fullName evidence="1">Uncharacterized protein</fullName>
    </submittedName>
</protein>
<accession>A0A0E9XGZ8</accession>
<reference evidence="1" key="2">
    <citation type="journal article" date="2015" name="Fish Shellfish Immunol.">
        <title>Early steps in the European eel (Anguilla anguilla)-Vibrio vulnificus interaction in the gills: Role of the RtxA13 toxin.</title>
        <authorList>
            <person name="Callol A."/>
            <person name="Pajuelo D."/>
            <person name="Ebbesson L."/>
            <person name="Teles M."/>
            <person name="MacKenzie S."/>
            <person name="Amaro C."/>
        </authorList>
    </citation>
    <scope>NUCLEOTIDE SEQUENCE</scope>
</reference>
<dbReference type="EMBL" id="GBXM01007462">
    <property type="protein sequence ID" value="JAI01116.1"/>
    <property type="molecule type" value="Transcribed_RNA"/>
</dbReference>